<gene>
    <name evidence="2" type="ORF">MOO45_02295</name>
</gene>
<dbReference type="Proteomes" id="UP000831495">
    <property type="component" value="Chromosome"/>
</dbReference>
<evidence type="ECO:0000256" key="1">
    <source>
        <dbReference type="SAM" id="SignalP"/>
    </source>
</evidence>
<dbReference type="EMBL" id="CP093366">
    <property type="protein sequence ID" value="UQS82502.1"/>
    <property type="molecule type" value="Genomic_DNA"/>
</dbReference>
<organism evidence="2 3">
    <name type="scientific">Bombilactobacillus folatiphilus</name>
    <dbReference type="NCBI Taxonomy" id="2923362"/>
    <lineage>
        <taxon>Bacteria</taxon>
        <taxon>Bacillati</taxon>
        <taxon>Bacillota</taxon>
        <taxon>Bacilli</taxon>
        <taxon>Lactobacillales</taxon>
        <taxon>Lactobacillaceae</taxon>
        <taxon>Bombilactobacillus</taxon>
    </lineage>
</organism>
<name>A0ABY4PA10_9LACO</name>
<feature type="chain" id="PRO_5045503950" evidence="1">
    <location>
        <begin position="32"/>
        <end position="140"/>
    </location>
</feature>
<sequence>MTKKTYFQIIISSLILGLSFFLSSTNTPVKADSTLNQTILSRTNPNADIDDGVKNWAQLMYITPSYINLGGNTQLGYTFGSWEPHGVVPDNTSSTIKSNFFIKHSEQYIQALFTTVYNTSYDPATSMDFALVSPLPWQVY</sequence>
<proteinExistence type="predicted"/>
<keyword evidence="3" id="KW-1185">Reference proteome</keyword>
<feature type="signal peptide" evidence="1">
    <location>
        <begin position="1"/>
        <end position="31"/>
    </location>
</feature>
<reference evidence="2" key="1">
    <citation type="journal article" date="2022" name="Int. J. Syst. Evol. Microbiol.">
        <title>Apilactobacillus apisilvae sp. nov., Nicolia spurrieriana gen. nov. sp. nov., Bombilactobacillus folatiphilus sp. nov. and Bombilactobacillus thymidiniphilus sp. nov., four new lactic acid bacterial isolates from stingless bees Tetragonula carbonaria and Austroplebeia australis.</title>
        <authorList>
            <person name="Oliphant S.A."/>
            <person name="Watson-Haigh N.S."/>
            <person name="Sumby K.M."/>
            <person name="Gardner J."/>
            <person name="Groom S."/>
            <person name="Jiranek V."/>
        </authorList>
    </citation>
    <scope>NUCLEOTIDE SEQUENCE</scope>
    <source>
        <strain evidence="2">SG4_D2</strain>
    </source>
</reference>
<evidence type="ECO:0000313" key="3">
    <source>
        <dbReference type="Proteomes" id="UP000831495"/>
    </source>
</evidence>
<accession>A0ABY4PA10</accession>
<dbReference type="RefSeq" id="WP_249514780.1">
    <property type="nucleotide sequence ID" value="NZ_CP093366.1"/>
</dbReference>
<protein>
    <submittedName>
        <fullName evidence="2">Uncharacterized protein</fullName>
    </submittedName>
</protein>
<keyword evidence="1" id="KW-0732">Signal</keyword>
<evidence type="ECO:0000313" key="2">
    <source>
        <dbReference type="EMBL" id="UQS82502.1"/>
    </source>
</evidence>